<dbReference type="GO" id="GO:0005789">
    <property type="term" value="C:endoplasmic reticulum membrane"/>
    <property type="evidence" value="ECO:0007669"/>
    <property type="project" value="UniProtKB-SubCell"/>
</dbReference>
<keyword evidence="5 13" id="KW-0349">Heme</keyword>
<evidence type="ECO:0000256" key="3">
    <source>
        <dbReference type="ARBA" id="ARBA00004406"/>
    </source>
</evidence>
<dbReference type="PROSITE" id="PS00086">
    <property type="entry name" value="CYTOCHROME_P450"/>
    <property type="match status" value="1"/>
</dbReference>
<keyword evidence="12 15" id="KW-0472">Membrane</keyword>
<evidence type="ECO:0000256" key="14">
    <source>
        <dbReference type="RuleBase" id="RU000461"/>
    </source>
</evidence>
<dbReference type="PIR" id="JC7120">
    <property type="entry name" value="JC7120"/>
</dbReference>
<evidence type="ECO:0000256" key="6">
    <source>
        <dbReference type="ARBA" id="ARBA00022723"/>
    </source>
</evidence>
<dbReference type="AlphaFoldDB" id="Q9U8F5"/>
<proteinExistence type="evidence at transcript level"/>
<feature type="transmembrane region" description="Helical" evidence="15">
    <location>
        <begin position="16"/>
        <end position="34"/>
    </location>
</feature>
<comment type="similarity">
    <text evidence="4 14">Belongs to the cytochrome P450 family.</text>
</comment>
<accession>Q9U8F5</accession>
<evidence type="ECO:0000256" key="15">
    <source>
        <dbReference type="SAM" id="Phobius"/>
    </source>
</evidence>
<evidence type="ECO:0000256" key="11">
    <source>
        <dbReference type="ARBA" id="ARBA00023033"/>
    </source>
</evidence>
<comment type="cofactor">
    <cofactor evidence="1 13">
        <name>heme</name>
        <dbReference type="ChEBI" id="CHEBI:30413"/>
    </cofactor>
</comment>
<evidence type="ECO:0000256" key="2">
    <source>
        <dbReference type="ARBA" id="ARBA00004174"/>
    </source>
</evidence>
<name>Q9U8F5_FAXLI</name>
<evidence type="ECO:0000256" key="13">
    <source>
        <dbReference type="PIRSR" id="PIRSR602401-1"/>
    </source>
</evidence>
<dbReference type="InterPro" id="IPR001128">
    <property type="entry name" value="Cyt_P450"/>
</dbReference>
<keyword evidence="6 13" id="KW-0479">Metal-binding</keyword>
<sequence>MSWLLDGALDLETGSVITYLIVTTLITLTLVWYFKRQQKVWLLEQIPGPRGLPILGNVLYLNVDPPELFERFLAVAEYGEVSRLWLCNMCTCLLSSATTAEVILSSTKHLDKSEDYTLLHPWLGESLLNSAGSRWHARRKLLTPAFHFKILEQFMEVFNSQTNKLVHKLLKKADGSPFDISDDITHCVLDIICETAMGRSINAQDNSESEYVQAVRKISGLIQYRQFRPWMYYEFLFKLMGPIKEYNACFKTLHDMSNSTIKERKESRKDKANTEVLEEEEVFGKKKRQAFLDLMLEYAEDNPELTDEEIRKEVDTFMFAGHDTTASAINWVLYTLGLHPDIQTRVQEELDDIFGSSDRPATMDDLRQMKYAEMCIKETMRLFTPVPVISRDIKEEVVINNYRIPANTIVAVVIYKIHRDPEQFPDPEVFDPDRFLPENALKRHPYAYVPFSAGPRNCIGQKFAMLELKTVVSSIFRKLRVESVIPRKDLKMTAEIILRPANGNILKLSPRTK</sequence>
<dbReference type="PANTHER" id="PTHR24291:SF189">
    <property type="entry name" value="CYTOCHROME P450 4C3-RELATED"/>
    <property type="match status" value="1"/>
</dbReference>
<keyword evidence="9 14" id="KW-0560">Oxidoreductase</keyword>
<dbReference type="GO" id="GO:0020037">
    <property type="term" value="F:heme binding"/>
    <property type="evidence" value="ECO:0007669"/>
    <property type="project" value="InterPro"/>
</dbReference>
<dbReference type="Pfam" id="PF00067">
    <property type="entry name" value="p450"/>
    <property type="match status" value="1"/>
</dbReference>
<evidence type="ECO:0000256" key="7">
    <source>
        <dbReference type="ARBA" id="ARBA00022824"/>
    </source>
</evidence>
<reference evidence="16" key="1">
    <citation type="journal article" date="1999" name="Biochem. Biophys. Res. Commun.">
        <title>Cloning of a novel cytochrome P450 (CYP4C15) differentially expressed in the steroidogenic glands of an arthropod.</title>
        <authorList>
            <person name="Dauphin-Villemant C."/>
            <person name="Bocking D."/>
            <person name="Tom M."/>
            <person name="Maibeche M."/>
            <person name="Lafont R."/>
        </authorList>
    </citation>
    <scope>NUCLEOTIDE SEQUENCE</scope>
</reference>
<evidence type="ECO:0000256" key="10">
    <source>
        <dbReference type="ARBA" id="ARBA00023004"/>
    </source>
</evidence>
<dbReference type="GO" id="GO:0004497">
    <property type="term" value="F:monooxygenase activity"/>
    <property type="evidence" value="ECO:0007669"/>
    <property type="project" value="UniProtKB-KW"/>
</dbReference>
<evidence type="ECO:0000256" key="1">
    <source>
        <dbReference type="ARBA" id="ARBA00001971"/>
    </source>
</evidence>
<evidence type="ECO:0000256" key="4">
    <source>
        <dbReference type="ARBA" id="ARBA00010617"/>
    </source>
</evidence>
<evidence type="ECO:0000256" key="9">
    <source>
        <dbReference type="ARBA" id="ARBA00023002"/>
    </source>
</evidence>
<dbReference type="PANTHER" id="PTHR24291">
    <property type="entry name" value="CYTOCHROME P450 FAMILY 4"/>
    <property type="match status" value="1"/>
</dbReference>
<dbReference type="PRINTS" id="PR00463">
    <property type="entry name" value="EP450I"/>
</dbReference>
<keyword evidence="8" id="KW-0492">Microsome</keyword>
<dbReference type="InterPro" id="IPR017972">
    <property type="entry name" value="Cyt_P450_CS"/>
</dbReference>
<keyword evidence="7" id="KW-0256">Endoplasmic reticulum</keyword>
<evidence type="ECO:0000313" key="16">
    <source>
        <dbReference type="EMBL" id="AAF09264.1"/>
    </source>
</evidence>
<dbReference type="SUPFAM" id="SSF48264">
    <property type="entry name" value="Cytochrome P450"/>
    <property type="match status" value="1"/>
</dbReference>
<evidence type="ECO:0000256" key="5">
    <source>
        <dbReference type="ARBA" id="ARBA00022617"/>
    </source>
</evidence>
<dbReference type="GO" id="GO:0016705">
    <property type="term" value="F:oxidoreductase activity, acting on paired donors, with incorporation or reduction of molecular oxygen"/>
    <property type="evidence" value="ECO:0007669"/>
    <property type="project" value="InterPro"/>
</dbReference>
<evidence type="ECO:0000256" key="12">
    <source>
        <dbReference type="ARBA" id="ARBA00023136"/>
    </source>
</evidence>
<gene>
    <name evidence="16" type="primary">CYP4C15</name>
</gene>
<dbReference type="InterPro" id="IPR002401">
    <property type="entry name" value="Cyt_P450_E_grp-I"/>
</dbReference>
<organism evidence="16">
    <name type="scientific">Faxonius limosus</name>
    <name type="common">Spinycheek crayfish</name>
    <name type="synonym">Orconectes limosus</name>
    <dbReference type="NCBI Taxonomy" id="28379"/>
    <lineage>
        <taxon>Eukaryota</taxon>
        <taxon>Metazoa</taxon>
        <taxon>Ecdysozoa</taxon>
        <taxon>Arthropoda</taxon>
        <taxon>Crustacea</taxon>
        <taxon>Multicrustacea</taxon>
        <taxon>Malacostraca</taxon>
        <taxon>Eumalacostraca</taxon>
        <taxon>Eucarida</taxon>
        <taxon>Decapoda</taxon>
        <taxon>Pleocyemata</taxon>
        <taxon>Astacidea</taxon>
        <taxon>Astacoidea</taxon>
        <taxon>Cambaridae</taxon>
        <taxon>Faxonius</taxon>
    </lineage>
</organism>
<dbReference type="Gene3D" id="1.10.630.10">
    <property type="entry name" value="Cytochrome P450"/>
    <property type="match status" value="1"/>
</dbReference>
<dbReference type="InterPro" id="IPR036396">
    <property type="entry name" value="Cyt_P450_sf"/>
</dbReference>
<keyword evidence="15" id="KW-0812">Transmembrane</keyword>
<protein>
    <submittedName>
        <fullName evidence="16">Cytochrome P450</fullName>
    </submittedName>
</protein>
<dbReference type="PRINTS" id="PR00385">
    <property type="entry name" value="P450"/>
</dbReference>
<evidence type="ECO:0000256" key="8">
    <source>
        <dbReference type="ARBA" id="ARBA00022848"/>
    </source>
</evidence>
<feature type="binding site" description="axial binding residue" evidence="13">
    <location>
        <position position="458"/>
    </location>
    <ligand>
        <name>heme</name>
        <dbReference type="ChEBI" id="CHEBI:30413"/>
    </ligand>
    <ligandPart>
        <name>Fe</name>
        <dbReference type="ChEBI" id="CHEBI:18248"/>
    </ligandPart>
</feature>
<dbReference type="EMBL" id="AF091117">
    <property type="protein sequence ID" value="AAF09264.1"/>
    <property type="molecule type" value="mRNA"/>
</dbReference>
<comment type="subcellular location">
    <subcellularLocation>
        <location evidence="3">Endoplasmic reticulum membrane</location>
        <topology evidence="3">Peripheral membrane protein</topology>
    </subcellularLocation>
    <subcellularLocation>
        <location evidence="2">Microsome membrane</location>
        <topology evidence="2">Peripheral membrane protein</topology>
    </subcellularLocation>
</comment>
<dbReference type="InterPro" id="IPR050196">
    <property type="entry name" value="Cytochrome_P450_Monoox"/>
</dbReference>
<keyword evidence="10 13" id="KW-0408">Iron</keyword>
<keyword evidence="15" id="KW-1133">Transmembrane helix</keyword>
<dbReference type="FunFam" id="1.10.630.10:FF:000182">
    <property type="entry name" value="Cytochrome P450 3A4"/>
    <property type="match status" value="1"/>
</dbReference>
<dbReference type="GO" id="GO:0005506">
    <property type="term" value="F:iron ion binding"/>
    <property type="evidence" value="ECO:0007669"/>
    <property type="project" value="InterPro"/>
</dbReference>
<keyword evidence="11 14" id="KW-0503">Monooxygenase</keyword>